<keyword evidence="6" id="KW-0067">ATP-binding</keyword>
<dbReference type="InterPro" id="IPR036640">
    <property type="entry name" value="ABC1_TM_sf"/>
</dbReference>
<feature type="transmembrane region" description="Helical" evidence="10">
    <location>
        <begin position="742"/>
        <end position="765"/>
    </location>
</feature>
<dbReference type="EMBL" id="JADGJH010001632">
    <property type="protein sequence ID" value="KAJ3111421.1"/>
    <property type="molecule type" value="Genomic_DNA"/>
</dbReference>
<feature type="transmembrane region" description="Helical" evidence="10">
    <location>
        <begin position="126"/>
        <end position="146"/>
    </location>
</feature>
<evidence type="ECO:0000256" key="2">
    <source>
        <dbReference type="ARBA" id="ARBA00009726"/>
    </source>
</evidence>
<dbReference type="PROSITE" id="PS50893">
    <property type="entry name" value="ABC_TRANSPORTER_2"/>
    <property type="match status" value="2"/>
</dbReference>
<sequence length="1328" mass="147544">MPESSAGIDGTWGRWSYAWLNPLLKTGRAKTLIHSDLWKLDERYTCEYLGSQLDIAWKEIVQAEKTAKKPSSPGIMLLKASWKAFGAAYSWAAFYMWLYSSFQLVSAVVLMYLIEWVQNINSHPYSYGYGLAVVLFFIQLFGTISYNKHLELTTKTGFAMRTSLVGAIYRKAFKISMEAKKEYTVGKITNLTATDTNRIDNACQWNHYIWSAPYSMITAFALLIWIMGPSALAGMAVVVVYIPFQFQIIKVLSGFRRNANIRMDKRVKMIQEVLLGIRVVKIYGWEEPFKKIISSIRSEELQHIRGFLFSRAIVNGITQVVPTIAMLVSFIVYTVIGNQLESNVVFAALQLFYTIRNPMTFLPNIITGGVDAFFGLGRIGQFLLAPEMEDEAIRLPASDDPNLLSIEIKNATFEWLAPIDDSNGGNTNKKPEFIVADDKKKDSSEIGEVVELLGDERRTFKLTNVNLNIPRGKLVAIVGKVGSGKSSLLNALVGEMPRRDGSVTFRGSVGFCQQQAWIQNTTVRENILFGQDFDEKKYNEVVKTCSLSRDFAILPNNDETEIGERGINLSGGQKQRVSIARAVYYDPDIVLLDDPLSAVDAHVGRALFEECILGKLAGKTRVLVTHQLHFLPRVDMILMMDGGNIAARGTYEELLANNSNFATLMQDFGGAHDEEEQENSLEPQESGNAVDNLPQNGNSVNEKLDKPHIEDSTKQEDLNPKVEKGIMIVEERNEGAVSLHFYLSYLKLCGGVLMGMAIFVVIFFAQSSRVMTDEWLTYWTNRSFNLTEAQYIGIYIALAICSAIGNVTFGITMSNAGVTGSWNMHGYALSGVMRSPLSFFDATPLGRITSRFSRDFDGIDNQLPLLLYQFCNTFSQALANFILISINIPEFLAPLVFLIFVYYRMQVYYRSTARELKRLDSISRSPLLANVGESINGLPTIRAYNATNRFLLKNSSLMDNNNRAYFPSLLVQRWIQLRVEGLNALLVFVTTVLVVALNSTLSPEISGLVLVYVSQSTAALTAMVRQSSDAEINMNSAERIIHYIDELPRETEDITPSQEVAAKLVASWPQEGAIEVKSIMLRYRADLPPVLHKVSFSVEPGSNVGIVGRTGAGKSTILTAILRLFEIDSGSILIDGVDVSKIGLTQLRHKLGVIPQEPVLFSGTIRSNLDPFSQYSDQELWSALERADLKTSVAAAPGGLDSIVMENGENWSTGQRQLICLSRAILKNAKVIMLDEATASVDLATDDFIQKAIRTHFANSTVLTIAHRLNTIADYDKILVLGAGKVLEYDSPANLLADDNSHFAQMVAETGPANTAVIKELANKSKVK</sequence>
<dbReference type="CDD" id="cd18597">
    <property type="entry name" value="ABC_6TM_YOR1_D1_like"/>
    <property type="match status" value="1"/>
</dbReference>
<evidence type="ECO:0000259" key="11">
    <source>
        <dbReference type="PROSITE" id="PS50893"/>
    </source>
</evidence>
<comment type="caution">
    <text evidence="13">The sequence shown here is derived from an EMBL/GenBank/DDBJ whole genome shotgun (WGS) entry which is preliminary data.</text>
</comment>
<keyword evidence="8 10" id="KW-0472">Membrane</keyword>
<comment type="subcellular location">
    <subcellularLocation>
        <location evidence="1">Membrane</location>
        <topology evidence="1">Multi-pass membrane protein</topology>
    </subcellularLocation>
</comment>
<dbReference type="PROSITE" id="PS50929">
    <property type="entry name" value="ABC_TM1F"/>
    <property type="match status" value="2"/>
</dbReference>
<dbReference type="FunFam" id="3.40.50.300:FF:000163">
    <property type="entry name" value="Multidrug resistance-associated protein member 4"/>
    <property type="match status" value="1"/>
</dbReference>
<dbReference type="CDD" id="cd03250">
    <property type="entry name" value="ABCC_MRP_domain1"/>
    <property type="match status" value="1"/>
</dbReference>
<keyword evidence="14" id="KW-1185">Reference proteome</keyword>
<feature type="transmembrane region" description="Helical" evidence="10">
    <location>
        <begin position="312"/>
        <end position="336"/>
    </location>
</feature>
<evidence type="ECO:0000313" key="14">
    <source>
        <dbReference type="Proteomes" id="UP001211907"/>
    </source>
</evidence>
<keyword evidence="7 10" id="KW-1133">Transmembrane helix</keyword>
<dbReference type="InterPro" id="IPR050173">
    <property type="entry name" value="ABC_transporter_C-like"/>
</dbReference>
<reference evidence="13" key="1">
    <citation type="submission" date="2020-05" db="EMBL/GenBank/DDBJ databases">
        <title>Phylogenomic resolution of chytrid fungi.</title>
        <authorList>
            <person name="Stajich J.E."/>
            <person name="Amses K."/>
            <person name="Simmons R."/>
            <person name="Seto K."/>
            <person name="Myers J."/>
            <person name="Bonds A."/>
            <person name="Quandt C.A."/>
            <person name="Barry K."/>
            <person name="Liu P."/>
            <person name="Grigoriev I."/>
            <person name="Longcore J.E."/>
            <person name="James T.Y."/>
        </authorList>
    </citation>
    <scope>NUCLEOTIDE SEQUENCE</scope>
    <source>
        <strain evidence="13">JEL0513</strain>
    </source>
</reference>
<feature type="compositionally biased region" description="Polar residues" evidence="9">
    <location>
        <begin position="687"/>
        <end position="701"/>
    </location>
</feature>
<organism evidence="13 14">
    <name type="scientific">Physocladia obscura</name>
    <dbReference type="NCBI Taxonomy" id="109957"/>
    <lineage>
        <taxon>Eukaryota</taxon>
        <taxon>Fungi</taxon>
        <taxon>Fungi incertae sedis</taxon>
        <taxon>Chytridiomycota</taxon>
        <taxon>Chytridiomycota incertae sedis</taxon>
        <taxon>Chytridiomycetes</taxon>
        <taxon>Chytridiales</taxon>
        <taxon>Chytriomycetaceae</taxon>
        <taxon>Physocladia</taxon>
    </lineage>
</organism>
<dbReference type="PANTHER" id="PTHR24223">
    <property type="entry name" value="ATP-BINDING CASSETTE SUB-FAMILY C"/>
    <property type="match status" value="1"/>
</dbReference>
<dbReference type="InterPro" id="IPR003593">
    <property type="entry name" value="AAA+_ATPase"/>
</dbReference>
<feature type="transmembrane region" description="Helical" evidence="10">
    <location>
        <begin position="982"/>
        <end position="999"/>
    </location>
</feature>
<dbReference type="SUPFAM" id="SSF90123">
    <property type="entry name" value="ABC transporter transmembrane region"/>
    <property type="match status" value="2"/>
</dbReference>
<feature type="region of interest" description="Disordered" evidence="9">
    <location>
        <begin position="672"/>
        <end position="716"/>
    </location>
</feature>
<evidence type="ECO:0000256" key="7">
    <source>
        <dbReference type="ARBA" id="ARBA00022989"/>
    </source>
</evidence>
<dbReference type="Pfam" id="PF00664">
    <property type="entry name" value="ABC_membrane"/>
    <property type="match status" value="2"/>
</dbReference>
<dbReference type="GO" id="GO:0016020">
    <property type="term" value="C:membrane"/>
    <property type="evidence" value="ECO:0007669"/>
    <property type="project" value="UniProtKB-SubCell"/>
</dbReference>
<evidence type="ECO:0000256" key="3">
    <source>
        <dbReference type="ARBA" id="ARBA00022448"/>
    </source>
</evidence>
<feature type="domain" description="ABC transporter" evidence="11">
    <location>
        <begin position="444"/>
        <end position="667"/>
    </location>
</feature>
<feature type="domain" description="ABC transmembrane type-1" evidence="12">
    <location>
        <begin position="91"/>
        <end position="371"/>
    </location>
</feature>
<proteinExistence type="inferred from homology"/>
<dbReference type="GO" id="GO:0140359">
    <property type="term" value="F:ABC-type transporter activity"/>
    <property type="evidence" value="ECO:0007669"/>
    <property type="project" value="InterPro"/>
</dbReference>
<evidence type="ECO:0000256" key="1">
    <source>
        <dbReference type="ARBA" id="ARBA00004141"/>
    </source>
</evidence>
<feature type="transmembrane region" description="Helical" evidence="10">
    <location>
        <begin position="88"/>
        <end position="114"/>
    </location>
</feature>
<evidence type="ECO:0000256" key="5">
    <source>
        <dbReference type="ARBA" id="ARBA00022741"/>
    </source>
</evidence>
<keyword evidence="3" id="KW-0813">Transport</keyword>
<dbReference type="InterPro" id="IPR017871">
    <property type="entry name" value="ABC_transporter-like_CS"/>
</dbReference>
<dbReference type="Proteomes" id="UP001211907">
    <property type="component" value="Unassembled WGS sequence"/>
</dbReference>
<feature type="transmembrane region" description="Helical" evidence="10">
    <location>
        <begin position="792"/>
        <end position="813"/>
    </location>
</feature>
<keyword evidence="5" id="KW-0547">Nucleotide-binding</keyword>
<gene>
    <name evidence="13" type="ORF">HK100_002694</name>
</gene>
<evidence type="ECO:0000256" key="6">
    <source>
        <dbReference type="ARBA" id="ARBA00022840"/>
    </source>
</evidence>
<dbReference type="SMART" id="SM00382">
    <property type="entry name" value="AAA"/>
    <property type="match status" value="2"/>
</dbReference>
<evidence type="ECO:0000256" key="10">
    <source>
        <dbReference type="SAM" id="Phobius"/>
    </source>
</evidence>
<dbReference type="FunFam" id="3.40.50.300:FF:000997">
    <property type="entry name" value="Multidrug resistance-associated protein 1"/>
    <property type="match status" value="1"/>
</dbReference>
<name>A0AAD5SXT3_9FUNG</name>
<dbReference type="CDD" id="cd18606">
    <property type="entry name" value="ABC_6TM_YOR1_D2_like"/>
    <property type="match status" value="1"/>
</dbReference>
<feature type="transmembrane region" description="Helical" evidence="10">
    <location>
        <begin position="877"/>
        <end position="903"/>
    </location>
</feature>
<dbReference type="InterPro" id="IPR003439">
    <property type="entry name" value="ABC_transporter-like_ATP-bd"/>
</dbReference>
<dbReference type="GO" id="GO:0016887">
    <property type="term" value="F:ATP hydrolysis activity"/>
    <property type="evidence" value="ECO:0007669"/>
    <property type="project" value="InterPro"/>
</dbReference>
<evidence type="ECO:0000313" key="13">
    <source>
        <dbReference type="EMBL" id="KAJ3111421.1"/>
    </source>
</evidence>
<dbReference type="FunFam" id="1.20.1560.10:FF:000006">
    <property type="entry name" value="ATP-binding cassette, sub-family C (CFTR/MRP), member 9"/>
    <property type="match status" value="1"/>
</dbReference>
<dbReference type="Pfam" id="PF00005">
    <property type="entry name" value="ABC_tran"/>
    <property type="match status" value="2"/>
</dbReference>
<comment type="similarity">
    <text evidence="2">Belongs to the ABC transporter superfamily. ABCC family. Conjugate transporter (TC 3.A.1.208) subfamily.</text>
</comment>
<dbReference type="PANTHER" id="PTHR24223:SF456">
    <property type="entry name" value="MULTIDRUG RESISTANCE-ASSOCIATED PROTEIN LETHAL(2)03659"/>
    <property type="match status" value="1"/>
</dbReference>
<feature type="compositionally biased region" description="Basic and acidic residues" evidence="9">
    <location>
        <begin position="702"/>
        <end position="716"/>
    </location>
</feature>
<evidence type="ECO:0000259" key="12">
    <source>
        <dbReference type="PROSITE" id="PS50929"/>
    </source>
</evidence>
<dbReference type="PROSITE" id="PS00211">
    <property type="entry name" value="ABC_TRANSPORTER_1"/>
    <property type="match status" value="1"/>
</dbReference>
<dbReference type="Gene3D" id="3.40.50.300">
    <property type="entry name" value="P-loop containing nucleotide triphosphate hydrolases"/>
    <property type="match status" value="2"/>
</dbReference>
<dbReference type="Gene3D" id="1.20.1560.10">
    <property type="entry name" value="ABC transporter type 1, transmembrane domain"/>
    <property type="match status" value="2"/>
</dbReference>
<dbReference type="InterPro" id="IPR027417">
    <property type="entry name" value="P-loop_NTPase"/>
</dbReference>
<dbReference type="GO" id="GO:0005524">
    <property type="term" value="F:ATP binding"/>
    <property type="evidence" value="ECO:0007669"/>
    <property type="project" value="UniProtKB-KW"/>
</dbReference>
<dbReference type="InterPro" id="IPR011527">
    <property type="entry name" value="ABC1_TM_dom"/>
</dbReference>
<feature type="transmembrane region" description="Helical" evidence="10">
    <location>
        <begin position="232"/>
        <end position="253"/>
    </location>
</feature>
<feature type="domain" description="ABC transmembrane type-1" evidence="12">
    <location>
        <begin position="750"/>
        <end position="1029"/>
    </location>
</feature>
<keyword evidence="4 10" id="KW-0812">Transmembrane</keyword>
<dbReference type="FunFam" id="1.20.1560.10:FF:000010">
    <property type="entry name" value="Multidrug resistance-associated ABC transporter"/>
    <property type="match status" value="1"/>
</dbReference>
<dbReference type="CDD" id="cd03244">
    <property type="entry name" value="ABCC_MRP_domain2"/>
    <property type="match status" value="1"/>
</dbReference>
<evidence type="ECO:0000256" key="4">
    <source>
        <dbReference type="ARBA" id="ARBA00022692"/>
    </source>
</evidence>
<dbReference type="SUPFAM" id="SSF52540">
    <property type="entry name" value="P-loop containing nucleoside triphosphate hydrolases"/>
    <property type="match status" value="2"/>
</dbReference>
<protein>
    <submittedName>
        <fullName evidence="13">Uncharacterized protein</fullName>
    </submittedName>
</protein>
<feature type="transmembrane region" description="Helical" evidence="10">
    <location>
        <begin position="208"/>
        <end position="226"/>
    </location>
</feature>
<evidence type="ECO:0000256" key="8">
    <source>
        <dbReference type="ARBA" id="ARBA00023136"/>
    </source>
</evidence>
<evidence type="ECO:0000256" key="9">
    <source>
        <dbReference type="SAM" id="MobiDB-lite"/>
    </source>
</evidence>
<accession>A0AAD5SXT3</accession>
<feature type="domain" description="ABC transporter" evidence="11">
    <location>
        <begin position="1074"/>
        <end position="1308"/>
    </location>
</feature>